<keyword evidence="2" id="KW-1185">Reference proteome</keyword>
<sequence>MPDNFDRRFDFNTLIYDVFWTGKKVVIVCPKLRNFEPLLMQADLRLDREKVTKLKLRKRRRHDYVTIPCRRQPGTLSVDAGDVAFDLPVNNHQLDRFAGLNAHVNMLKNDDLEWIRDFARFTKRLHGMQAMVILDNGSTDFAPDEICDALAPVGLDAVEVLRFPFPYGAEMHTNFMQVSGMEVARQRLLSCARAVLVCDIDEMVYSNSGRSVFDAAVQSPIGFVSFPGLWRAPPPMAEGKPLHRDHVWISRENSRCSMKYCINPRGLMRSVSWDVHKPDFISIDKAFYSKDLGYFHCAAITTGWKSKDRTQNKNTESEFCPLASRIFAEGLDDVTEA</sequence>
<protein>
    <submittedName>
        <fullName evidence="1">Uncharacterized protein</fullName>
    </submittedName>
</protein>
<gene>
    <name evidence="1" type="ORF">ACMU_10630</name>
</gene>
<accession>A0A037ZKN4</accession>
<dbReference type="STRING" id="1454373.ACMU_10630"/>
<dbReference type="EMBL" id="JFKE01000003">
    <property type="protein sequence ID" value="KAJ56199.1"/>
    <property type="molecule type" value="Genomic_DNA"/>
</dbReference>
<proteinExistence type="predicted"/>
<evidence type="ECO:0000313" key="1">
    <source>
        <dbReference type="EMBL" id="KAJ56199.1"/>
    </source>
</evidence>
<organism evidence="1 2">
    <name type="scientific">Actibacterium mucosum KCTC 23349</name>
    <dbReference type="NCBI Taxonomy" id="1454373"/>
    <lineage>
        <taxon>Bacteria</taxon>
        <taxon>Pseudomonadati</taxon>
        <taxon>Pseudomonadota</taxon>
        <taxon>Alphaproteobacteria</taxon>
        <taxon>Rhodobacterales</taxon>
        <taxon>Roseobacteraceae</taxon>
        <taxon>Actibacterium</taxon>
    </lineage>
</organism>
<comment type="caution">
    <text evidence="1">The sequence shown here is derived from an EMBL/GenBank/DDBJ whole genome shotgun (WGS) entry which is preliminary data.</text>
</comment>
<dbReference type="AlphaFoldDB" id="A0A037ZKN4"/>
<name>A0A037ZKN4_9RHOB</name>
<dbReference type="RefSeq" id="WP_035258474.1">
    <property type="nucleotide sequence ID" value="NZ_JFKE01000003.1"/>
</dbReference>
<reference evidence="1 2" key="1">
    <citation type="submission" date="2014-03" db="EMBL/GenBank/DDBJ databases">
        <title>Draft Genome Sequence of Actibacterium mucosum KCTC 23349, a Marine Alphaproteobacterium with Complex Ionic Requirements Isolated from Mediterranean Seawater at Malvarrosa Beach, Valencia, Spain.</title>
        <authorList>
            <person name="Arahal D.R."/>
            <person name="Shao Z."/>
            <person name="Lai Q."/>
            <person name="Pujalte M.J."/>
        </authorList>
    </citation>
    <scope>NUCLEOTIDE SEQUENCE [LARGE SCALE GENOMIC DNA]</scope>
    <source>
        <strain evidence="1 2">KCTC 23349</strain>
    </source>
</reference>
<dbReference type="OrthoDB" id="4405067at2"/>
<evidence type="ECO:0000313" key="2">
    <source>
        <dbReference type="Proteomes" id="UP000026249"/>
    </source>
</evidence>
<dbReference type="Proteomes" id="UP000026249">
    <property type="component" value="Unassembled WGS sequence"/>
</dbReference>